<dbReference type="PROSITE" id="PS00455">
    <property type="entry name" value="AMP_BINDING"/>
    <property type="match status" value="1"/>
</dbReference>
<dbReference type="PANTHER" id="PTHR43767:SF1">
    <property type="entry name" value="NONRIBOSOMAL PEPTIDE SYNTHASE PES1 (EUROFUNG)-RELATED"/>
    <property type="match status" value="1"/>
</dbReference>
<dbReference type="InterPro" id="IPR000873">
    <property type="entry name" value="AMP-dep_synth/lig_dom"/>
</dbReference>
<dbReference type="EMBL" id="JBEYXV010000010">
    <property type="protein sequence ID" value="MEU6823188.1"/>
    <property type="molecule type" value="Genomic_DNA"/>
</dbReference>
<sequence length="592" mass="63779">MSARRTAVRRALPTPLARLRNLVTFDITRLYETLAADHGDRPLLVPPTPLEYPGYGTPELTGRQLRDVGHRIANALRAAGVTTNTRVVIVKRDHPDYLLYLYSAIAAGAVPVSVSPGTGWAYAAAVAERAGARFLLSDAATLGAPGGAEHVGRMLDEGTTVLAVGTPSGTDDDAWWAGREGVVDFVDAVTVAPTTAPPRRRIGKDTPLALFHTSGTTGSPKLCIWSRRNTYRIWKPMMPVLPVGSGSRAMLGVPFSHQIAFALGTAVLLCGARMSTASLYDPRAALRRIEEERISCVMAFPHLYMRMAGEDLDAYDLSSMKVWAVGADKAHAAHIAALTRHGSLRLPGRPRGSVFLDSYGSTEIGAGGIMQVWLPGDVPEPCVQGKPMPTQFGVRIVDERWQPVPDGAPGRILVRSTSHFDGYWDDHTRWAESRIDGWWWGGDVGRLDGKGRLVFLDREADSVRTGAGVLYGLPVEERLLSHPRALEAAVFSAATDPHTGIGRAEAWVAPKGVLTRADLAALDESDRLVLEKELLALAGDTGERPGLTAVRVVALEQIPVGVTGKVLKRRLRELTATGDELTSTEKGNSTDD</sequence>
<proteinExistence type="predicted"/>
<dbReference type="Gene3D" id="3.40.50.12780">
    <property type="entry name" value="N-terminal domain of ligase-like"/>
    <property type="match status" value="1"/>
</dbReference>
<accession>A0ABV3BQ90</accession>
<dbReference type="RefSeq" id="WP_359351335.1">
    <property type="nucleotide sequence ID" value="NZ_JBEYXV010000010.1"/>
</dbReference>
<dbReference type="Pfam" id="PF00501">
    <property type="entry name" value="AMP-binding"/>
    <property type="match status" value="1"/>
</dbReference>
<reference evidence="2 3" key="1">
    <citation type="submission" date="2024-06" db="EMBL/GenBank/DDBJ databases">
        <title>The Natural Products Discovery Center: Release of the First 8490 Sequenced Strains for Exploring Actinobacteria Biosynthetic Diversity.</title>
        <authorList>
            <person name="Kalkreuter E."/>
            <person name="Kautsar S.A."/>
            <person name="Yang D."/>
            <person name="Bader C.D."/>
            <person name="Teijaro C.N."/>
            <person name="Fluegel L."/>
            <person name="Davis C.M."/>
            <person name="Simpson J.R."/>
            <person name="Lauterbach L."/>
            <person name="Steele A.D."/>
            <person name="Gui C."/>
            <person name="Meng S."/>
            <person name="Li G."/>
            <person name="Viehrig K."/>
            <person name="Ye F."/>
            <person name="Su P."/>
            <person name="Kiefer A.F."/>
            <person name="Nichols A."/>
            <person name="Cepeda A.J."/>
            <person name="Yan W."/>
            <person name="Fan B."/>
            <person name="Jiang Y."/>
            <person name="Adhikari A."/>
            <person name="Zheng C.-J."/>
            <person name="Schuster L."/>
            <person name="Cowan T.M."/>
            <person name="Smanski M.J."/>
            <person name="Chevrette M.G."/>
            <person name="De Carvalho L.P.S."/>
            <person name="Shen B."/>
        </authorList>
    </citation>
    <scope>NUCLEOTIDE SEQUENCE [LARGE SCALE GENOMIC DNA]</scope>
    <source>
        <strain evidence="2 3">NPDC046838</strain>
    </source>
</reference>
<organism evidence="2 3">
    <name type="scientific">Streptomyces atriruber</name>
    <dbReference type="NCBI Taxonomy" id="545121"/>
    <lineage>
        <taxon>Bacteria</taxon>
        <taxon>Bacillati</taxon>
        <taxon>Actinomycetota</taxon>
        <taxon>Actinomycetes</taxon>
        <taxon>Kitasatosporales</taxon>
        <taxon>Streptomycetaceae</taxon>
        <taxon>Streptomyces</taxon>
    </lineage>
</organism>
<feature type="domain" description="AMP-dependent synthetase/ligase" evidence="1">
    <location>
        <begin position="37"/>
        <end position="424"/>
    </location>
</feature>
<dbReference type="InterPro" id="IPR045851">
    <property type="entry name" value="AMP-bd_C_sf"/>
</dbReference>
<dbReference type="InterPro" id="IPR020845">
    <property type="entry name" value="AMP-binding_CS"/>
</dbReference>
<dbReference type="CDD" id="cd04433">
    <property type="entry name" value="AFD_class_I"/>
    <property type="match status" value="1"/>
</dbReference>
<evidence type="ECO:0000313" key="2">
    <source>
        <dbReference type="EMBL" id="MEU6823188.1"/>
    </source>
</evidence>
<dbReference type="Proteomes" id="UP001551176">
    <property type="component" value="Unassembled WGS sequence"/>
</dbReference>
<dbReference type="PANTHER" id="PTHR43767">
    <property type="entry name" value="LONG-CHAIN-FATTY-ACID--COA LIGASE"/>
    <property type="match status" value="1"/>
</dbReference>
<dbReference type="InterPro" id="IPR050237">
    <property type="entry name" value="ATP-dep_AMP-bd_enzyme"/>
</dbReference>
<dbReference type="Gene3D" id="3.30.300.30">
    <property type="match status" value="1"/>
</dbReference>
<comment type="caution">
    <text evidence="2">The sequence shown here is derived from an EMBL/GenBank/DDBJ whole genome shotgun (WGS) entry which is preliminary data.</text>
</comment>
<protein>
    <submittedName>
        <fullName evidence="2">Class I adenylate-forming enzyme family protein</fullName>
    </submittedName>
</protein>
<name>A0ABV3BQ90_9ACTN</name>
<keyword evidence="3" id="KW-1185">Reference proteome</keyword>
<dbReference type="SUPFAM" id="SSF56801">
    <property type="entry name" value="Acetyl-CoA synthetase-like"/>
    <property type="match status" value="1"/>
</dbReference>
<evidence type="ECO:0000313" key="3">
    <source>
        <dbReference type="Proteomes" id="UP001551176"/>
    </source>
</evidence>
<evidence type="ECO:0000259" key="1">
    <source>
        <dbReference type="Pfam" id="PF00501"/>
    </source>
</evidence>
<gene>
    <name evidence="2" type="ORF">ABZ921_21360</name>
</gene>
<dbReference type="InterPro" id="IPR042099">
    <property type="entry name" value="ANL_N_sf"/>
</dbReference>